<keyword evidence="2" id="KW-1185">Reference proteome</keyword>
<accession>A0ABR1T8L3</accession>
<comment type="caution">
    <text evidence="1">The sequence shown here is derived from an EMBL/GenBank/DDBJ whole genome shotgun (WGS) entry which is preliminary data.</text>
</comment>
<proteinExistence type="predicted"/>
<evidence type="ECO:0000313" key="2">
    <source>
        <dbReference type="Proteomes" id="UP001480595"/>
    </source>
</evidence>
<dbReference type="GeneID" id="92097902"/>
<dbReference type="EMBL" id="JAQQWL010000013">
    <property type="protein sequence ID" value="KAK8042947.1"/>
    <property type="molecule type" value="Genomic_DNA"/>
</dbReference>
<evidence type="ECO:0000313" key="1">
    <source>
        <dbReference type="EMBL" id="KAK8042947.1"/>
    </source>
</evidence>
<gene>
    <name evidence="1" type="ORF">PG994_013430</name>
</gene>
<reference evidence="1 2" key="1">
    <citation type="submission" date="2023-01" db="EMBL/GenBank/DDBJ databases">
        <title>Analysis of 21 Apiospora genomes using comparative genomics revels a genus with tremendous synthesis potential of carbohydrate active enzymes and secondary metabolites.</title>
        <authorList>
            <person name="Sorensen T."/>
        </authorList>
    </citation>
    <scope>NUCLEOTIDE SEQUENCE [LARGE SCALE GENOMIC DNA]</scope>
    <source>
        <strain evidence="1 2">CBS 135458</strain>
    </source>
</reference>
<name>A0ABR1T8L3_9PEZI</name>
<sequence length="192" mass="21914">MPKSRHTLTTTGPASTRSSQPNVIRIFYASGRGHEVRRTLDAMIAMAEARAYEFSMHYYMHQDWFFYYLSDLCRRNPERVELANSRSLLRERLAERSSGKRGCGTWDNDALAASLRLVAANNLGMDNPRDLEVVLRTQQRDGAWSKEAWVWRYGHGVLAENPGLITAFAVKGLRGVSEKLKKDFCLAETNRE</sequence>
<dbReference type="RefSeq" id="XP_066709800.1">
    <property type="nucleotide sequence ID" value="XM_066864839.1"/>
</dbReference>
<organism evidence="1 2">
    <name type="scientific">Apiospora phragmitis</name>
    <dbReference type="NCBI Taxonomy" id="2905665"/>
    <lineage>
        <taxon>Eukaryota</taxon>
        <taxon>Fungi</taxon>
        <taxon>Dikarya</taxon>
        <taxon>Ascomycota</taxon>
        <taxon>Pezizomycotina</taxon>
        <taxon>Sordariomycetes</taxon>
        <taxon>Xylariomycetidae</taxon>
        <taxon>Amphisphaeriales</taxon>
        <taxon>Apiosporaceae</taxon>
        <taxon>Apiospora</taxon>
    </lineage>
</organism>
<protein>
    <submittedName>
        <fullName evidence="1">Sesquiterpene cyclase astC</fullName>
    </submittedName>
</protein>
<dbReference type="Proteomes" id="UP001480595">
    <property type="component" value="Unassembled WGS sequence"/>
</dbReference>